<dbReference type="RefSeq" id="WP_301190212.1">
    <property type="nucleotide sequence ID" value="NZ_JAPDPJ010000017.1"/>
</dbReference>
<keyword evidence="1 4" id="KW-0328">Glycosyltransferase</keyword>
<accession>A0AAE3SFW6</accession>
<reference evidence="4" key="1">
    <citation type="submission" date="2022-10" db="EMBL/GenBank/DDBJ databases">
        <authorList>
            <person name="Yu W.X."/>
        </authorList>
    </citation>
    <scope>NUCLEOTIDE SEQUENCE</scope>
    <source>
        <strain evidence="4">AAT</strain>
    </source>
</reference>
<dbReference type="PANTHER" id="PTHR22916:SF51">
    <property type="entry name" value="GLYCOSYLTRANSFERASE EPSH-RELATED"/>
    <property type="match status" value="1"/>
</dbReference>
<dbReference type="AlphaFoldDB" id="A0AAE3SFW6"/>
<dbReference type="InterPro" id="IPR029044">
    <property type="entry name" value="Nucleotide-diphossugar_trans"/>
</dbReference>
<evidence type="ECO:0000313" key="4">
    <source>
        <dbReference type="EMBL" id="MCW3786648.1"/>
    </source>
</evidence>
<protein>
    <submittedName>
        <fullName evidence="4">Glycosyltransferase</fullName>
        <ecNumber evidence="4">2.4.-.-</ecNumber>
    </submittedName>
</protein>
<dbReference type="Gene3D" id="3.90.550.10">
    <property type="entry name" value="Spore Coat Polysaccharide Biosynthesis Protein SpsA, Chain A"/>
    <property type="match status" value="1"/>
</dbReference>
<name>A0AAE3SFW6_9BACT</name>
<feature type="domain" description="Glycosyltransferase 2-like" evidence="3">
    <location>
        <begin position="8"/>
        <end position="135"/>
    </location>
</feature>
<evidence type="ECO:0000256" key="1">
    <source>
        <dbReference type="ARBA" id="ARBA00022676"/>
    </source>
</evidence>
<evidence type="ECO:0000256" key="2">
    <source>
        <dbReference type="ARBA" id="ARBA00022679"/>
    </source>
</evidence>
<dbReference type="EMBL" id="JAPDPJ010000017">
    <property type="protein sequence ID" value="MCW3786648.1"/>
    <property type="molecule type" value="Genomic_DNA"/>
</dbReference>
<dbReference type="GO" id="GO:0016758">
    <property type="term" value="F:hexosyltransferase activity"/>
    <property type="evidence" value="ECO:0007669"/>
    <property type="project" value="UniProtKB-ARBA"/>
</dbReference>
<proteinExistence type="predicted"/>
<keyword evidence="5" id="KW-1185">Reference proteome</keyword>
<dbReference type="SUPFAM" id="SSF53448">
    <property type="entry name" value="Nucleotide-diphospho-sugar transferases"/>
    <property type="match status" value="1"/>
</dbReference>
<dbReference type="InterPro" id="IPR001173">
    <property type="entry name" value="Glyco_trans_2-like"/>
</dbReference>
<gene>
    <name evidence="4" type="ORF">OM075_09225</name>
</gene>
<dbReference type="CDD" id="cd00761">
    <property type="entry name" value="Glyco_tranf_GTA_type"/>
    <property type="match status" value="1"/>
</dbReference>
<dbReference type="EC" id="2.4.-.-" evidence="4"/>
<dbReference type="PANTHER" id="PTHR22916">
    <property type="entry name" value="GLYCOSYLTRANSFERASE"/>
    <property type="match status" value="1"/>
</dbReference>
<evidence type="ECO:0000313" key="5">
    <source>
        <dbReference type="Proteomes" id="UP001209229"/>
    </source>
</evidence>
<organism evidence="4 5">
    <name type="scientific">Plebeiibacterium sediminum</name>
    <dbReference type="NCBI Taxonomy" id="2992112"/>
    <lineage>
        <taxon>Bacteria</taxon>
        <taxon>Pseudomonadati</taxon>
        <taxon>Bacteroidota</taxon>
        <taxon>Bacteroidia</taxon>
        <taxon>Marinilabiliales</taxon>
        <taxon>Marinilabiliaceae</taxon>
        <taxon>Plebeiibacterium</taxon>
    </lineage>
</organism>
<dbReference type="Proteomes" id="UP001209229">
    <property type="component" value="Unassembled WGS sequence"/>
</dbReference>
<dbReference type="Pfam" id="PF00535">
    <property type="entry name" value="Glycos_transf_2"/>
    <property type="match status" value="1"/>
</dbReference>
<keyword evidence="2 4" id="KW-0808">Transferase</keyword>
<comment type="caution">
    <text evidence="4">The sequence shown here is derived from an EMBL/GenBank/DDBJ whole genome shotgun (WGS) entry which is preliminary data.</text>
</comment>
<evidence type="ECO:0000259" key="3">
    <source>
        <dbReference type="Pfam" id="PF00535"/>
    </source>
</evidence>
<sequence length="347" mass="40951">MMNTPLVSIIVPIYKVESYLDRCIQSLVNQTLKDIEIILVDDESPDNCPEMCDEYAKHEQRIKVIHKKNGGLGFARNSGLEIATGKYVAFVDSDDYVDLNMYYTLYNEAEKFHYDVVYCGFVKEISTNKFVNISDYNEKKEINNNKEIIQTALDFIASAPKVKAERLHDMSVWHSIYKREIIQYNNIRFYSEREVASEDIAFQVQFLLNSNQACFLPNNLYHYCYNEVSLTKTFIRDKYKCFFYLYEILRDLTKDIDSDSKRSIRFLLGYTRTYVIRDVVDKAPYSLIEKFSLIKEVLNSIIWKDIKNGYKTNDLPFPQSLISYCILKNKPFIFLFLCWFINKIKNN</sequence>